<keyword evidence="7" id="KW-1185">Reference proteome</keyword>
<dbReference type="NCBIfam" id="NF037968">
    <property type="entry name" value="SemiSWEET_2"/>
    <property type="match status" value="1"/>
</dbReference>
<dbReference type="Pfam" id="PF04193">
    <property type="entry name" value="PQ-loop"/>
    <property type="match status" value="1"/>
</dbReference>
<feature type="transmembrane region" description="Helical" evidence="5">
    <location>
        <begin position="72"/>
        <end position="91"/>
    </location>
</feature>
<dbReference type="Gene3D" id="1.20.1280.290">
    <property type="match status" value="1"/>
</dbReference>
<keyword evidence="3 5" id="KW-1133">Transmembrane helix</keyword>
<dbReference type="EMBL" id="SSNY01000009">
    <property type="protein sequence ID" value="THF56041.1"/>
    <property type="molecule type" value="Genomic_DNA"/>
</dbReference>
<sequence>MRAFQKVAALNPLYELVGSLAACITTLAWLPQIVKILRERQAKDISLVTTAALASGVFLWIVYGLAIGSLPVILANTVSFLFIAAIVGLKLRFG</sequence>
<protein>
    <recommendedName>
        <fullName evidence="8">MtN3 and saliva related transmembrane protein</fullName>
    </recommendedName>
</protein>
<dbReference type="Proteomes" id="UP000306441">
    <property type="component" value="Unassembled WGS sequence"/>
</dbReference>
<keyword evidence="4 5" id="KW-0472">Membrane</keyword>
<accession>A0ABY2Q4A6</accession>
<dbReference type="InterPro" id="IPR047662">
    <property type="entry name" value="SemiSWEET"/>
</dbReference>
<keyword evidence="2 5" id="KW-0812">Transmembrane</keyword>
<proteinExistence type="predicted"/>
<evidence type="ECO:0008006" key="8">
    <source>
        <dbReference type="Google" id="ProtNLM"/>
    </source>
</evidence>
<evidence type="ECO:0000256" key="5">
    <source>
        <dbReference type="SAM" id="Phobius"/>
    </source>
</evidence>
<evidence type="ECO:0000313" key="7">
    <source>
        <dbReference type="Proteomes" id="UP000306441"/>
    </source>
</evidence>
<organism evidence="6 7">
    <name type="scientific">Ollibium composti</name>
    <dbReference type="NCBI Taxonomy" id="2675109"/>
    <lineage>
        <taxon>Bacteria</taxon>
        <taxon>Pseudomonadati</taxon>
        <taxon>Pseudomonadota</taxon>
        <taxon>Alphaproteobacteria</taxon>
        <taxon>Hyphomicrobiales</taxon>
        <taxon>Phyllobacteriaceae</taxon>
        <taxon>Ollibium</taxon>
    </lineage>
</organism>
<feature type="transmembrane region" description="Helical" evidence="5">
    <location>
        <begin position="45"/>
        <end position="66"/>
    </location>
</feature>
<name>A0ABY2Q4A6_9HYPH</name>
<evidence type="ECO:0000256" key="1">
    <source>
        <dbReference type="ARBA" id="ARBA00004141"/>
    </source>
</evidence>
<evidence type="ECO:0000313" key="6">
    <source>
        <dbReference type="EMBL" id="THF56041.1"/>
    </source>
</evidence>
<evidence type="ECO:0000256" key="2">
    <source>
        <dbReference type="ARBA" id="ARBA00022692"/>
    </source>
</evidence>
<reference evidence="6 7" key="1">
    <citation type="submission" date="2019-04" db="EMBL/GenBank/DDBJ databases">
        <title>Mesorhizobium composti sp. nov., isolated from compost.</title>
        <authorList>
            <person name="Lin S.-Y."/>
            <person name="Hameed A."/>
            <person name="Hsieh Y.-T."/>
            <person name="Young C.-C."/>
        </authorList>
    </citation>
    <scope>NUCLEOTIDE SEQUENCE [LARGE SCALE GENOMIC DNA]</scope>
    <source>
        <strain evidence="6 7">CC-YTH430</strain>
    </source>
</reference>
<gene>
    <name evidence="6" type="ORF">E6C48_15725</name>
</gene>
<evidence type="ECO:0000256" key="4">
    <source>
        <dbReference type="ARBA" id="ARBA00023136"/>
    </source>
</evidence>
<evidence type="ECO:0000256" key="3">
    <source>
        <dbReference type="ARBA" id="ARBA00022989"/>
    </source>
</evidence>
<dbReference type="InterPro" id="IPR006603">
    <property type="entry name" value="PQ-loop_rpt"/>
</dbReference>
<comment type="caution">
    <text evidence="6">The sequence shown here is derived from an EMBL/GenBank/DDBJ whole genome shotgun (WGS) entry which is preliminary data.</text>
</comment>
<comment type="subcellular location">
    <subcellularLocation>
        <location evidence="1">Membrane</location>
        <topology evidence="1">Multi-pass membrane protein</topology>
    </subcellularLocation>
</comment>